<dbReference type="AlphaFoldDB" id="A0A8X7N1N0"/>
<evidence type="ECO:0000256" key="1">
    <source>
        <dbReference type="SAM" id="Phobius"/>
    </source>
</evidence>
<protein>
    <submittedName>
        <fullName evidence="2">Uncharacterized protein</fullName>
    </submittedName>
</protein>
<reference evidence="2" key="1">
    <citation type="submission" date="2016-04" db="EMBL/GenBank/DDBJ databases">
        <authorList>
            <person name="Nguyen H.D."/>
            <person name="Samba Siva P."/>
            <person name="Cullis J."/>
            <person name="Levesque C.A."/>
            <person name="Hambleton S."/>
        </authorList>
    </citation>
    <scope>NUCLEOTIDE SEQUENCE</scope>
    <source>
        <strain evidence="2">DAOMC 236422</strain>
    </source>
</reference>
<dbReference type="EMBL" id="LWDG02000902">
    <property type="protein sequence ID" value="KAE8261858.1"/>
    <property type="molecule type" value="Genomic_DNA"/>
</dbReference>
<keyword evidence="3" id="KW-1185">Reference proteome</keyword>
<evidence type="ECO:0000313" key="2">
    <source>
        <dbReference type="EMBL" id="KAE8261858.1"/>
    </source>
</evidence>
<proteinExistence type="predicted"/>
<accession>A0A8X7N1N0</accession>
<reference evidence="2" key="2">
    <citation type="journal article" date="2019" name="IMA Fungus">
        <title>Genome sequencing and comparison of five Tilletia species to identify candidate genes for the detection of regulated species infecting wheat.</title>
        <authorList>
            <person name="Nguyen H.D.T."/>
            <person name="Sultana T."/>
            <person name="Kesanakurti P."/>
            <person name="Hambleton S."/>
        </authorList>
    </citation>
    <scope>NUCLEOTIDE SEQUENCE</scope>
    <source>
        <strain evidence="2">DAOMC 236422</strain>
    </source>
</reference>
<feature type="transmembrane region" description="Helical" evidence="1">
    <location>
        <begin position="163"/>
        <end position="183"/>
    </location>
</feature>
<comment type="caution">
    <text evidence="2">The sequence shown here is derived from an EMBL/GenBank/DDBJ whole genome shotgun (WGS) entry which is preliminary data.</text>
</comment>
<keyword evidence="1" id="KW-0812">Transmembrane</keyword>
<organism evidence="2 3">
    <name type="scientific">Tilletia walkeri</name>
    <dbReference type="NCBI Taxonomy" id="117179"/>
    <lineage>
        <taxon>Eukaryota</taxon>
        <taxon>Fungi</taxon>
        <taxon>Dikarya</taxon>
        <taxon>Basidiomycota</taxon>
        <taxon>Ustilaginomycotina</taxon>
        <taxon>Exobasidiomycetes</taxon>
        <taxon>Tilletiales</taxon>
        <taxon>Tilletiaceae</taxon>
        <taxon>Tilletia</taxon>
    </lineage>
</organism>
<gene>
    <name evidence="2" type="ORF">A4X09_0g7583</name>
</gene>
<sequence length="211" mass="23887">MARAYQAFKMTFNHFLSGEAHEERKIAQRRAHIATLQGTVDTQHLVIEDLVAQLKDANIKIGLAEEGIKRADEWTELERELRGIAEDGLHKTVEENERLLGEVSAAKAEVEERDVEIGHLQQEITDLKGDMALFDQLATRRGTKKACLDRGKGKAPNKLIRQLFLLLIVLFPLPLFFSLLWSVELSSRFLEVSGTLQLRTTAVCDEIVPTW</sequence>
<keyword evidence="1" id="KW-0472">Membrane</keyword>
<name>A0A8X7N1N0_9BASI</name>
<evidence type="ECO:0000313" key="3">
    <source>
        <dbReference type="Proteomes" id="UP000078113"/>
    </source>
</evidence>
<keyword evidence="1" id="KW-1133">Transmembrane helix</keyword>
<dbReference type="Proteomes" id="UP000078113">
    <property type="component" value="Unassembled WGS sequence"/>
</dbReference>